<evidence type="ECO:0000256" key="7">
    <source>
        <dbReference type="PIRNR" id="PIRNR000232"/>
    </source>
</evidence>
<comment type="cofactor">
    <cofactor evidence="8">
        <name>FMN</name>
        <dbReference type="ChEBI" id="CHEBI:58210"/>
    </cofactor>
    <text evidence="8">Binds 1 FMN per subunit.</text>
</comment>
<dbReference type="OrthoDB" id="9804207at2"/>
<evidence type="ECO:0000256" key="4">
    <source>
        <dbReference type="ARBA" id="ARBA00022857"/>
    </source>
</evidence>
<feature type="binding site" description="in other chain" evidence="8">
    <location>
        <begin position="10"/>
        <end position="12"/>
    </location>
    <ligand>
        <name>FMN</name>
        <dbReference type="ChEBI" id="CHEBI:58210"/>
        <note>ligand shared between dimeric partners</note>
    </ligand>
</feature>
<sequence length="192" mass="20990">MDALEAIKTRRSIRKVKDELPPKELIIEVLEAARRAPNHFNTEPWHFIVLTGEGRAKLGRVYGKINQSGLENSDQAALDDAMAKGIAQAKRAPVIIVVAIEPSDNPKVKKVEEIAATACAVENMLLAVHSLGLGAIWRTGNPSYTDLMKQSFDVSSEGLVLGYLYIGYPEEGVAPKGPERKTVDEIADWVEA</sequence>
<reference evidence="10 11" key="1">
    <citation type="journal article" date="2015" name="Int. J. Syst. Evol. Microbiol.">
        <title>Sporolactobacillus shoreae sp. nov. and Sporolactobacillus spathodeae sp. nov., two spore-forming lactic acid bacteria isolated from tree barks in Thailand.</title>
        <authorList>
            <person name="Thamacharoensuk T."/>
            <person name="Kitahara M."/>
            <person name="Ohkuma M."/>
            <person name="Thongchul N."/>
            <person name="Tanasupawat S."/>
        </authorList>
    </citation>
    <scope>NUCLEOTIDE SEQUENCE [LARGE SCALE GENOMIC DNA]</scope>
    <source>
        <strain evidence="10 11">BK92</strain>
    </source>
</reference>
<dbReference type="EC" id="1.-.-.-" evidence="7"/>
<feature type="domain" description="Nitroreductase" evidence="9">
    <location>
        <begin position="7"/>
        <end position="168"/>
    </location>
</feature>
<evidence type="ECO:0000259" key="9">
    <source>
        <dbReference type="Pfam" id="PF00881"/>
    </source>
</evidence>
<dbReference type="SUPFAM" id="SSF55469">
    <property type="entry name" value="FMN-dependent nitroreductase-like"/>
    <property type="match status" value="1"/>
</dbReference>
<keyword evidence="5 7" id="KW-0560">Oxidoreductase</keyword>
<dbReference type="InterPro" id="IPR052530">
    <property type="entry name" value="NAD(P)H_nitroreductase"/>
</dbReference>
<dbReference type="CDD" id="cd02135">
    <property type="entry name" value="YdjA-like"/>
    <property type="match status" value="1"/>
</dbReference>
<dbReference type="InterPro" id="IPR000415">
    <property type="entry name" value="Nitroreductase-like"/>
</dbReference>
<keyword evidence="2 7" id="KW-0285">Flavoprotein</keyword>
<comment type="similarity">
    <text evidence="1 7">Belongs to the nitroreductase family.</text>
</comment>
<evidence type="ECO:0000256" key="1">
    <source>
        <dbReference type="ARBA" id="ARBA00007118"/>
    </source>
</evidence>
<dbReference type="PIRSF" id="PIRSF000232">
    <property type="entry name" value="YdjA"/>
    <property type="match status" value="1"/>
</dbReference>
<dbReference type="InterPro" id="IPR029479">
    <property type="entry name" value="Nitroreductase"/>
</dbReference>
<dbReference type="AlphaFoldDB" id="A0A4Z0GRW6"/>
<gene>
    <name evidence="10" type="ORF">E4665_04565</name>
</gene>
<proteinExistence type="inferred from homology"/>
<dbReference type="PANTHER" id="PTHR43821">
    <property type="entry name" value="NAD(P)H NITROREDUCTASE YDJA-RELATED"/>
    <property type="match status" value="1"/>
</dbReference>
<evidence type="ECO:0000256" key="6">
    <source>
        <dbReference type="ARBA" id="ARBA00023027"/>
    </source>
</evidence>
<evidence type="ECO:0000313" key="11">
    <source>
        <dbReference type="Proteomes" id="UP000298347"/>
    </source>
</evidence>
<feature type="binding site" description="in other chain" evidence="8">
    <location>
        <begin position="137"/>
        <end position="139"/>
    </location>
    <ligand>
        <name>FMN</name>
        <dbReference type="ChEBI" id="CHEBI:58210"/>
        <note>ligand shared between dimeric partners</note>
    </ligand>
</feature>
<keyword evidence="6 7" id="KW-0520">NAD</keyword>
<evidence type="ECO:0000256" key="2">
    <source>
        <dbReference type="ARBA" id="ARBA00022630"/>
    </source>
</evidence>
<organism evidence="10 11">
    <name type="scientific">Sporolactobacillus shoreae</name>
    <dbReference type="NCBI Taxonomy" id="1465501"/>
    <lineage>
        <taxon>Bacteria</taxon>
        <taxon>Bacillati</taxon>
        <taxon>Bacillota</taxon>
        <taxon>Bacilli</taxon>
        <taxon>Bacillales</taxon>
        <taxon>Sporolactobacillaceae</taxon>
        <taxon>Sporolactobacillus</taxon>
    </lineage>
</organism>
<dbReference type="RefSeq" id="WP_135347624.1">
    <property type="nucleotide sequence ID" value="NZ_SRJD01000003.1"/>
</dbReference>
<feature type="binding site" evidence="8">
    <location>
        <position position="39"/>
    </location>
    <ligand>
        <name>FMN</name>
        <dbReference type="ChEBI" id="CHEBI:58210"/>
        <note>ligand shared between dimeric partners</note>
    </ligand>
</feature>
<dbReference type="InterPro" id="IPR026021">
    <property type="entry name" value="YdjA-like"/>
</dbReference>
<keyword evidence="4 7" id="KW-0521">NADP</keyword>
<dbReference type="EMBL" id="SRJD01000003">
    <property type="protein sequence ID" value="TGA99601.1"/>
    <property type="molecule type" value="Genomic_DNA"/>
</dbReference>
<dbReference type="GO" id="GO:0016491">
    <property type="term" value="F:oxidoreductase activity"/>
    <property type="evidence" value="ECO:0007669"/>
    <property type="project" value="UniProtKB-UniRule"/>
</dbReference>
<keyword evidence="3 7" id="KW-0288">FMN</keyword>
<dbReference type="Gene3D" id="3.40.109.10">
    <property type="entry name" value="NADH Oxidase"/>
    <property type="match status" value="1"/>
</dbReference>
<dbReference type="PANTHER" id="PTHR43821:SF1">
    <property type="entry name" value="NAD(P)H NITROREDUCTASE YDJA-RELATED"/>
    <property type="match status" value="1"/>
</dbReference>
<evidence type="ECO:0000256" key="3">
    <source>
        <dbReference type="ARBA" id="ARBA00022643"/>
    </source>
</evidence>
<evidence type="ECO:0000256" key="5">
    <source>
        <dbReference type="ARBA" id="ARBA00023002"/>
    </source>
</evidence>
<comment type="caution">
    <text evidence="10">The sequence shown here is derived from an EMBL/GenBank/DDBJ whole genome shotgun (WGS) entry which is preliminary data.</text>
</comment>
<evidence type="ECO:0000256" key="8">
    <source>
        <dbReference type="PIRSR" id="PIRSR000232-1"/>
    </source>
</evidence>
<feature type="binding site" evidence="8">
    <location>
        <position position="35"/>
    </location>
    <ligand>
        <name>FMN</name>
        <dbReference type="ChEBI" id="CHEBI:58210"/>
        <note>ligand shared between dimeric partners</note>
    </ligand>
</feature>
<dbReference type="Pfam" id="PF00881">
    <property type="entry name" value="Nitroreductase"/>
    <property type="match status" value="1"/>
</dbReference>
<name>A0A4Z0GRW6_9BACL</name>
<protein>
    <recommendedName>
        <fullName evidence="7">Putative NAD(P)H nitroreductase</fullName>
        <ecNumber evidence="7">1.-.-.-</ecNumber>
    </recommendedName>
</protein>
<keyword evidence="11" id="KW-1185">Reference proteome</keyword>
<evidence type="ECO:0000313" key="10">
    <source>
        <dbReference type="EMBL" id="TGA99601.1"/>
    </source>
</evidence>
<dbReference type="Proteomes" id="UP000298347">
    <property type="component" value="Unassembled WGS sequence"/>
</dbReference>
<accession>A0A4Z0GRW6</accession>